<keyword evidence="3" id="KW-1185">Reference proteome</keyword>
<proteinExistence type="predicted"/>
<dbReference type="InterPro" id="IPR036380">
    <property type="entry name" value="Isochorismatase-like_sf"/>
</dbReference>
<protein>
    <submittedName>
        <fullName evidence="2">Putative hydrolase</fullName>
    </submittedName>
</protein>
<gene>
    <name evidence="2" type="ORF">KILIM_041_00050</name>
</gene>
<dbReference type="PANTHER" id="PTHR14119:SF3">
    <property type="entry name" value="ISOCHORISMATASE DOMAIN-CONTAINING PROTEIN 2"/>
    <property type="match status" value="1"/>
</dbReference>
<dbReference type="Proteomes" id="UP000008366">
    <property type="component" value="Unassembled WGS sequence"/>
</dbReference>
<dbReference type="RefSeq" id="WP_006593083.1">
    <property type="nucleotide sequence ID" value="NZ_BAHD01000041.1"/>
</dbReference>
<evidence type="ECO:0000313" key="2">
    <source>
        <dbReference type="EMBL" id="GAB96551.1"/>
    </source>
</evidence>
<accession>K6WRT7</accession>
<dbReference type="SUPFAM" id="SSF52499">
    <property type="entry name" value="Isochorismatase-like hydrolases"/>
    <property type="match status" value="1"/>
</dbReference>
<comment type="caution">
    <text evidence="2">The sequence shown here is derived from an EMBL/GenBank/DDBJ whole genome shotgun (WGS) entry which is preliminary data.</text>
</comment>
<evidence type="ECO:0000259" key="1">
    <source>
        <dbReference type="Pfam" id="PF00857"/>
    </source>
</evidence>
<dbReference type="PANTHER" id="PTHR14119">
    <property type="entry name" value="HYDROLASE"/>
    <property type="match status" value="1"/>
</dbReference>
<reference evidence="2 3" key="1">
    <citation type="submission" date="2012-08" db="EMBL/GenBank/DDBJ databases">
        <title>Whole genome shotgun sequence of Kineosphaera limosa NBRC 100340.</title>
        <authorList>
            <person name="Yoshida I."/>
            <person name="Isaki S."/>
            <person name="Hosoyama A."/>
            <person name="Tsuchikane K."/>
            <person name="Katsumata H."/>
            <person name="Ando Y."/>
            <person name="Ohji S."/>
            <person name="Hamada M."/>
            <person name="Tamura T."/>
            <person name="Yamazoe A."/>
            <person name="Yamazaki S."/>
            <person name="Fujita N."/>
        </authorList>
    </citation>
    <scope>NUCLEOTIDE SEQUENCE [LARGE SCALE GENOMIC DNA]</scope>
    <source>
        <strain evidence="2 3">NBRC 100340</strain>
    </source>
</reference>
<dbReference type="STRING" id="1184609.KILIM_041_00050"/>
<keyword evidence="2" id="KW-0378">Hydrolase</keyword>
<evidence type="ECO:0000313" key="3">
    <source>
        <dbReference type="Proteomes" id="UP000008366"/>
    </source>
</evidence>
<feature type="domain" description="Isochorismatase-like" evidence="1">
    <location>
        <begin position="12"/>
        <end position="166"/>
    </location>
</feature>
<dbReference type="Gene3D" id="3.40.50.850">
    <property type="entry name" value="Isochorismatase-like"/>
    <property type="match status" value="1"/>
</dbReference>
<name>K6WRT7_9MICO</name>
<dbReference type="InterPro" id="IPR000868">
    <property type="entry name" value="Isochorismatase-like_dom"/>
</dbReference>
<dbReference type="EMBL" id="BAHD01000041">
    <property type="protein sequence ID" value="GAB96551.1"/>
    <property type="molecule type" value="Genomic_DNA"/>
</dbReference>
<dbReference type="eggNOG" id="COG1335">
    <property type="taxonomic scope" value="Bacteria"/>
</dbReference>
<organism evidence="2 3">
    <name type="scientific">Kineosphaera limosa NBRC 100340</name>
    <dbReference type="NCBI Taxonomy" id="1184609"/>
    <lineage>
        <taxon>Bacteria</taxon>
        <taxon>Bacillati</taxon>
        <taxon>Actinomycetota</taxon>
        <taxon>Actinomycetes</taxon>
        <taxon>Micrococcales</taxon>
        <taxon>Dermatophilaceae</taxon>
        <taxon>Kineosphaera</taxon>
    </lineage>
</organism>
<dbReference type="GO" id="GO:0016787">
    <property type="term" value="F:hydrolase activity"/>
    <property type="evidence" value="ECO:0007669"/>
    <property type="project" value="UniProtKB-KW"/>
</dbReference>
<dbReference type="AlphaFoldDB" id="K6WRT7"/>
<dbReference type="InterPro" id="IPR050993">
    <property type="entry name" value="Isochorismatase_domain"/>
</dbReference>
<sequence>MTQHLRMRAAHSVLVLVDYQERLMPAMTGGAEAVRRAAFLAQVASQLDIPAVLTAQNPGRLGPNDGAISAHLADPGLVVEKMAFGACEGGLDDTLARYWDGPNTDRAIVVAGCEAHVCLLQTALGLLEAGRQVFVVADASASRHVHDKELAMARLRQAGAIVVSAEMVAFEWLGTAEHPQFKAVSKLVKEL</sequence>
<dbReference type="Pfam" id="PF00857">
    <property type="entry name" value="Isochorismatase"/>
    <property type="match status" value="1"/>
</dbReference>